<evidence type="ECO:0000313" key="1">
    <source>
        <dbReference type="EMBL" id="BBJ56369.1"/>
    </source>
</evidence>
<name>A0A499W779_STRAX</name>
<reference evidence="1" key="1">
    <citation type="submission" date="2019-04" db="EMBL/GenBank/DDBJ databases">
        <title>Draft genome sequences of Streptomyces avermitilis MC3.</title>
        <authorList>
            <person name="Komaki H."/>
            <person name="Tamura T."/>
            <person name="Hosoyama A."/>
        </authorList>
    </citation>
    <scope>NUCLEOTIDE SEQUENCE</scope>
    <source>
        <strain evidence="1">MC3</strain>
        <plasmid evidence="1">pMC3</plasmid>
    </source>
</reference>
<protein>
    <submittedName>
        <fullName evidence="1">Uncharacterized protein</fullName>
    </submittedName>
</protein>
<gene>
    <name evidence="1" type="ORF">SAVMC3_89980</name>
</gene>
<dbReference type="AlphaFoldDB" id="A0A499W779"/>
<organism evidence="1">
    <name type="scientific">Streptomyces avermitilis</name>
    <dbReference type="NCBI Taxonomy" id="33903"/>
    <lineage>
        <taxon>Bacteria</taxon>
        <taxon>Bacillati</taxon>
        <taxon>Actinomycetota</taxon>
        <taxon>Actinomycetes</taxon>
        <taxon>Kitasatosporales</taxon>
        <taxon>Streptomycetaceae</taxon>
        <taxon>Streptomyces</taxon>
    </lineage>
</organism>
<keyword evidence="1" id="KW-0614">Plasmid</keyword>
<dbReference type="EMBL" id="AP019622">
    <property type="protein sequence ID" value="BBJ56369.1"/>
    <property type="molecule type" value="Genomic_DNA"/>
</dbReference>
<geneLocation type="plasmid" evidence="1">
    <name>pMC3</name>
</geneLocation>
<proteinExistence type="predicted"/>
<accession>A0A499W779</accession>
<sequence>MRAPVRCGTSGAAHRVRVCVPGIVGWCAPGAVADIVVRTGVGSCPVSLNRVVFSANRVVRASVSANLDARLSALGVPTTAAEFEYSRVVRWPGWGVTR</sequence>